<dbReference type="Proteomes" id="UP001472866">
    <property type="component" value="Chromosome 05"/>
</dbReference>
<dbReference type="EMBL" id="CP151505">
    <property type="protein sequence ID" value="WZN62378.1"/>
    <property type="molecule type" value="Genomic_DNA"/>
</dbReference>
<dbReference type="InterPro" id="IPR050523">
    <property type="entry name" value="AKR_Detox_Biosynth"/>
</dbReference>
<dbReference type="PANTHER" id="PTHR43364">
    <property type="entry name" value="NADH-SPECIFIC METHYLGLYOXAL REDUCTASE-RELATED"/>
    <property type="match status" value="1"/>
</dbReference>
<evidence type="ECO:0000313" key="5">
    <source>
        <dbReference type="Proteomes" id="UP001472866"/>
    </source>
</evidence>
<feature type="region of interest" description="Disordered" evidence="2">
    <location>
        <begin position="1"/>
        <end position="49"/>
    </location>
</feature>
<feature type="domain" description="NADP-dependent oxidoreductase" evidence="3">
    <location>
        <begin position="72"/>
        <end position="364"/>
    </location>
</feature>
<dbReference type="InterPro" id="IPR023210">
    <property type="entry name" value="NADP_OxRdtase_dom"/>
</dbReference>
<dbReference type="Pfam" id="PF00248">
    <property type="entry name" value="Aldo_ket_red"/>
    <property type="match status" value="1"/>
</dbReference>
<dbReference type="PANTHER" id="PTHR43364:SF4">
    <property type="entry name" value="NAD(P)-LINKED OXIDOREDUCTASE SUPERFAMILY PROTEIN"/>
    <property type="match status" value="1"/>
</dbReference>
<protein>
    <submittedName>
        <fullName evidence="4">Aldo/keto reductase</fullName>
    </submittedName>
</protein>
<feature type="compositionally biased region" description="Low complexity" evidence="2">
    <location>
        <begin position="10"/>
        <end position="26"/>
    </location>
</feature>
<dbReference type="Gene3D" id="3.20.20.100">
    <property type="entry name" value="NADP-dependent oxidoreductase domain"/>
    <property type="match status" value="1"/>
</dbReference>
<organism evidence="4 5">
    <name type="scientific">Chloropicon roscoffensis</name>
    <dbReference type="NCBI Taxonomy" id="1461544"/>
    <lineage>
        <taxon>Eukaryota</taxon>
        <taxon>Viridiplantae</taxon>
        <taxon>Chlorophyta</taxon>
        <taxon>Chloropicophyceae</taxon>
        <taxon>Chloropicales</taxon>
        <taxon>Chloropicaceae</taxon>
        <taxon>Chloropicon</taxon>
    </lineage>
</organism>
<sequence length="369" mass="39561">MMRLRVIEGPASRPRLASCRPSSSPRPGRRLHSPTPSSSSPNTPPSCRVRASAGAEASIRTLGASGLTVSTVGLGTIGWGDESYGFNSRYRAVDLRETFEAAVEGGITFFDTAEVYGYKQHEYQSSSEHLLGDFAGEASEPVIIGSKVFTIPWTNLIVKGTSPRLGSEALVDALKKSVERVGRPVDLWSIHFPFPTFKNSVLMDALKEASDLGLTTSVGVSNFSKDQMIEASEICSRLGIKLSANQVKFSLLDRSNEKNGLLSAAEALDVAVVAYSPLAGGKLTSSGAAKNPKDDKLAELLKLMEFVGVVNGGKSISQVALNWLVRKGALPIPSARSAEQAREHAGAMGWSLDDNEMSLLEEKLEYLGW</sequence>
<evidence type="ECO:0000256" key="2">
    <source>
        <dbReference type="SAM" id="MobiDB-lite"/>
    </source>
</evidence>
<reference evidence="4 5" key="1">
    <citation type="submission" date="2024-03" db="EMBL/GenBank/DDBJ databases">
        <title>Complete genome sequence of the green alga Chloropicon roscoffensis RCC1871.</title>
        <authorList>
            <person name="Lemieux C."/>
            <person name="Pombert J.-F."/>
            <person name="Otis C."/>
            <person name="Turmel M."/>
        </authorList>
    </citation>
    <scope>NUCLEOTIDE SEQUENCE [LARGE SCALE GENOMIC DNA]</scope>
    <source>
        <strain evidence="4 5">RCC1871</strain>
    </source>
</reference>
<evidence type="ECO:0000313" key="4">
    <source>
        <dbReference type="EMBL" id="WZN62378.1"/>
    </source>
</evidence>
<keyword evidence="5" id="KW-1185">Reference proteome</keyword>
<dbReference type="InterPro" id="IPR020471">
    <property type="entry name" value="AKR"/>
</dbReference>
<name>A0AAX4P8G3_9CHLO</name>
<proteinExistence type="predicted"/>
<gene>
    <name evidence="4" type="ORF">HKI87_05g39140</name>
</gene>
<evidence type="ECO:0000256" key="1">
    <source>
        <dbReference type="ARBA" id="ARBA00023002"/>
    </source>
</evidence>
<dbReference type="PRINTS" id="PR00069">
    <property type="entry name" value="ALDKETRDTASE"/>
</dbReference>
<dbReference type="SUPFAM" id="SSF51430">
    <property type="entry name" value="NAD(P)-linked oxidoreductase"/>
    <property type="match status" value="1"/>
</dbReference>
<dbReference type="InterPro" id="IPR036812">
    <property type="entry name" value="NAD(P)_OxRdtase_dom_sf"/>
</dbReference>
<evidence type="ECO:0000259" key="3">
    <source>
        <dbReference type="Pfam" id="PF00248"/>
    </source>
</evidence>
<dbReference type="AlphaFoldDB" id="A0AAX4P8G3"/>
<keyword evidence="1" id="KW-0560">Oxidoreductase</keyword>
<accession>A0AAX4P8G3</accession>
<dbReference type="GO" id="GO:0016491">
    <property type="term" value="F:oxidoreductase activity"/>
    <property type="evidence" value="ECO:0007669"/>
    <property type="project" value="UniProtKB-KW"/>
</dbReference>